<comment type="caution">
    <text evidence="2">The sequence shown here is derived from an EMBL/GenBank/DDBJ whole genome shotgun (WGS) entry which is preliminary data.</text>
</comment>
<keyword evidence="3" id="KW-1185">Reference proteome</keyword>
<gene>
    <name evidence="2" type="ORF">GCM10022252_16720</name>
</gene>
<evidence type="ECO:0000313" key="2">
    <source>
        <dbReference type="EMBL" id="GAA4185776.1"/>
    </source>
</evidence>
<dbReference type="NCBIfam" id="TIGR03891">
    <property type="entry name" value="thiopep_ocin"/>
    <property type="match status" value="1"/>
</dbReference>
<name>A0ABP8AL41_9ACTN</name>
<dbReference type="InterPro" id="IPR023809">
    <property type="entry name" value="Thiopep_bacteriocin_synth_dom"/>
</dbReference>
<dbReference type="Pfam" id="PF14028">
    <property type="entry name" value="Lant_dehydr_C"/>
    <property type="match status" value="1"/>
</dbReference>
<dbReference type="EMBL" id="BAABAQ010000002">
    <property type="protein sequence ID" value="GAA4185776.1"/>
    <property type="molecule type" value="Genomic_DNA"/>
</dbReference>
<accession>A0ABP8AL41</accession>
<sequence>MHHAAPLGMGRMPADHLTTTPPYHLAAAVLAILAGADLDATGATSGVDPDDLDDALQVYRAAGLAALERRAERGWYQLRVQFPDWSAAETIGATHLGPRLDELQAGGATTGWWFLRKYPCWRLRLRDADSAAVDQMLDELLMAGLLTRWWPTVYEPEIAAFGGPTGMDVVHDLFGADSRGVLDYARQSAPSLGRRELSVLLINALCREAGLDWFELGDVFDRVARLRPAPDADDVRVEQLADSLRTLLALPAPAANALFEVGGPVAFAAPWLAAHQIAGRRLGEAASQGRLHRGVRAALTHVVVFHWNRLDLPATTQGILAHAARTATLPRS</sequence>
<evidence type="ECO:0000259" key="1">
    <source>
        <dbReference type="Pfam" id="PF14028"/>
    </source>
</evidence>
<organism evidence="2 3">
    <name type="scientific">Streptosporangium oxazolinicum</name>
    <dbReference type="NCBI Taxonomy" id="909287"/>
    <lineage>
        <taxon>Bacteria</taxon>
        <taxon>Bacillati</taxon>
        <taxon>Actinomycetota</taxon>
        <taxon>Actinomycetes</taxon>
        <taxon>Streptosporangiales</taxon>
        <taxon>Streptosporangiaceae</taxon>
        <taxon>Streptosporangium</taxon>
    </lineage>
</organism>
<proteinExistence type="predicted"/>
<protein>
    <recommendedName>
        <fullName evidence="1">Thiopeptide-type bacteriocin biosynthesis domain-containing protein</fullName>
    </recommendedName>
</protein>
<dbReference type="Proteomes" id="UP001501251">
    <property type="component" value="Unassembled WGS sequence"/>
</dbReference>
<evidence type="ECO:0000313" key="3">
    <source>
        <dbReference type="Proteomes" id="UP001501251"/>
    </source>
</evidence>
<reference evidence="3" key="1">
    <citation type="journal article" date="2019" name="Int. J. Syst. Evol. Microbiol.">
        <title>The Global Catalogue of Microorganisms (GCM) 10K type strain sequencing project: providing services to taxonomists for standard genome sequencing and annotation.</title>
        <authorList>
            <consortium name="The Broad Institute Genomics Platform"/>
            <consortium name="The Broad Institute Genome Sequencing Center for Infectious Disease"/>
            <person name="Wu L."/>
            <person name="Ma J."/>
        </authorList>
    </citation>
    <scope>NUCLEOTIDE SEQUENCE [LARGE SCALE GENOMIC DNA]</scope>
    <source>
        <strain evidence="3">JCM 17388</strain>
    </source>
</reference>
<feature type="domain" description="Thiopeptide-type bacteriocin biosynthesis" evidence="1">
    <location>
        <begin position="75"/>
        <end position="327"/>
    </location>
</feature>